<keyword evidence="13" id="KW-1185">Reference proteome</keyword>
<evidence type="ECO:0000256" key="2">
    <source>
        <dbReference type="ARBA" id="ARBA00004727"/>
    </source>
</evidence>
<gene>
    <name evidence="12" type="ORF">COLO4_11664</name>
</gene>
<protein>
    <recommendedName>
        <fullName evidence="4">starch synthase</fullName>
        <ecNumber evidence="4">2.4.1.21</ecNumber>
    </recommendedName>
</protein>
<dbReference type="UniPathway" id="UPA00152"/>
<dbReference type="EC" id="2.4.1.21" evidence="4"/>
<feature type="compositionally biased region" description="Low complexity" evidence="10">
    <location>
        <begin position="125"/>
        <end position="140"/>
    </location>
</feature>
<feature type="compositionally biased region" description="Basic and acidic residues" evidence="10">
    <location>
        <begin position="386"/>
        <end position="401"/>
    </location>
</feature>
<keyword evidence="6" id="KW-0808">Transferase</keyword>
<dbReference type="OrthoDB" id="2018403at2759"/>
<accession>A0A1R3K3N8</accession>
<feature type="compositionally biased region" description="Gly residues" evidence="10">
    <location>
        <begin position="264"/>
        <end position="279"/>
    </location>
</feature>
<comment type="pathway">
    <text evidence="2">Glycan biosynthesis; starch biosynthesis.</text>
</comment>
<dbReference type="GO" id="GO:0019252">
    <property type="term" value="P:starch biosynthetic process"/>
    <property type="evidence" value="ECO:0007669"/>
    <property type="project" value="UniProtKB-UniPathway"/>
</dbReference>
<dbReference type="STRING" id="93759.A0A1R3K3N8"/>
<dbReference type="Gene3D" id="3.40.50.2000">
    <property type="entry name" value="Glycogen Phosphorylase B"/>
    <property type="match status" value="2"/>
</dbReference>
<keyword evidence="8 9" id="KW-0175">Coiled coil</keyword>
<evidence type="ECO:0000256" key="8">
    <source>
        <dbReference type="ARBA" id="ARBA00023054"/>
    </source>
</evidence>
<feature type="region of interest" description="Disordered" evidence="10">
    <location>
        <begin position="123"/>
        <end position="441"/>
    </location>
</feature>
<dbReference type="PANTHER" id="PTHR46083:SF3">
    <property type="entry name" value="UDP-GLYCOSYLTRANSFERASE SUPERFAMILY PROTEIN"/>
    <property type="match status" value="1"/>
</dbReference>
<dbReference type="PANTHER" id="PTHR46083">
    <property type="match status" value="1"/>
</dbReference>
<evidence type="ECO:0000256" key="1">
    <source>
        <dbReference type="ARBA" id="ARBA00001478"/>
    </source>
</evidence>
<dbReference type="SUPFAM" id="SSF53756">
    <property type="entry name" value="UDP-Glycosyltransferase/glycogen phosphorylase"/>
    <property type="match status" value="1"/>
</dbReference>
<evidence type="ECO:0000256" key="9">
    <source>
        <dbReference type="SAM" id="Coils"/>
    </source>
</evidence>
<dbReference type="AlphaFoldDB" id="A0A1R3K3N8"/>
<evidence type="ECO:0000313" key="12">
    <source>
        <dbReference type="EMBL" id="OMP01697.1"/>
    </source>
</evidence>
<feature type="compositionally biased region" description="Acidic residues" evidence="10">
    <location>
        <begin position="7"/>
        <end position="45"/>
    </location>
</feature>
<feature type="domain" description="Starch synthase catalytic" evidence="11">
    <location>
        <begin position="646"/>
        <end position="885"/>
    </location>
</feature>
<evidence type="ECO:0000313" key="13">
    <source>
        <dbReference type="Proteomes" id="UP000187203"/>
    </source>
</evidence>
<proteinExistence type="inferred from homology"/>
<feature type="region of interest" description="Disordered" evidence="10">
    <location>
        <begin position="67"/>
        <end position="101"/>
    </location>
</feature>
<feature type="coiled-coil region" evidence="9">
    <location>
        <begin position="546"/>
        <end position="576"/>
    </location>
</feature>
<dbReference type="Proteomes" id="UP000187203">
    <property type="component" value="Unassembled WGS sequence"/>
</dbReference>
<evidence type="ECO:0000256" key="7">
    <source>
        <dbReference type="ARBA" id="ARBA00022922"/>
    </source>
</evidence>
<dbReference type="Pfam" id="PF08243">
    <property type="entry name" value="SPT2"/>
    <property type="match status" value="1"/>
</dbReference>
<dbReference type="Pfam" id="PF08323">
    <property type="entry name" value="Glyco_transf_5"/>
    <property type="match status" value="1"/>
</dbReference>
<keyword evidence="7" id="KW-0750">Starch biosynthesis</keyword>
<evidence type="ECO:0000256" key="3">
    <source>
        <dbReference type="ARBA" id="ARBA00006461"/>
    </source>
</evidence>
<dbReference type="InterPro" id="IPR013256">
    <property type="entry name" value="Chromatin_SPT2"/>
</dbReference>
<dbReference type="EMBL" id="AWUE01014725">
    <property type="protein sequence ID" value="OMP01697.1"/>
    <property type="molecule type" value="Genomic_DNA"/>
</dbReference>
<keyword evidence="5" id="KW-0328">Glycosyltransferase</keyword>
<sequence>MRAYDREEVDDYDDYEMEGGYQDEDVEGEEGEEYEEGGEEYEEEEARQPTQEELDYLELRQRLKDSIRRKRKLNGANSSQEKDKTSTYNNFGSFFGPSQPVISQRVIQESKALLEDKERLTRLLSQTSKKSSASNSSKPKPGQRVQVPKATSEVRKKVEKLKVARDYSFLSDDAEAPAPAKEPPPRNVSAPTSEARSAQMPLKSKPQLGSNGTGGRTVQGIREERRPVPMNGQMHPKSVSNKSSSASKPSVMSMDSKKQHSGSSGSGPGRPGNGSGAGRPVGASNGIRPPRPVGASNGMGPGRPSGASNGMGPGRPTGAINGMGPGRPTGASNGMGPGRPSGAVPSKMPVAKMEKKISAPAARNLPPTAQKAPPSKMQSSGSKQQLELRKGLQERSRDKIMPQRPMISSKPQVNKPAKPVSSHSHTTSNVQRPKKKQHLSEDEKALMMIRNMFHTDRYQAYDDDDVSDMEANFDEIMKEEKRRKNGEINGLSKTPDPDPGGQGDEEMLQEQSSNVELGTKHNEIWRLFKEAQQNILYLNKQRVKAVEELNKVNSEKQLLIDKIEQLEKENRRADNLALCWEMVLRIDSMVLGGMISTGEASDLRKMIMDSKVSVADVLSDMLQKKDSELLAELRQFSKGSKKKGFHIIHICTEIEPLVSVGPLAPYITGLSRALQRKGHLVEVILPKYASLDLDEVQGLREIEAESYSYFNGQLHANRIWTGVVYGIGVTFIQPLYFSSFFNRDKIYDYPDDFERFTYFSRASLDYIAKSGKQPDVLHLHNWETAIVGPLFWDIFAKQGLENTRILLTCHDFDSQCLEEPDKLALCGLDPGRLHRPDRLQDTSETNLVNILKGGVVYSNKVIVMSSMHSKGRIIRSMSHGLEHTLAFHKEKLLVAPCGFDNSTWDPSKDKFLPVNYSAENMRGKHACKVALQQQAGLSEHASSIVVGCIFSEVSDFELENLKAVVWNATKGGAQFVFMGNGTVPTINRALRSFQEELEDGKVKLFDHYDEALSHLMFAGSDIIMCQSFDDPLLQVPLKALKYGAAPVSLSPGDMNLRYSADHDHEITRFSQFMRSIFGAMSLSQALDEIKNNPSTWKRKITDAMTKDFSWDAECYDIHVSAYTDVKSL</sequence>
<dbReference type="SMART" id="SM00784">
    <property type="entry name" value="SPT2"/>
    <property type="match status" value="1"/>
</dbReference>
<feature type="compositionally biased region" description="Gly residues" evidence="10">
    <location>
        <begin position="297"/>
        <end position="339"/>
    </location>
</feature>
<dbReference type="InterPro" id="IPR013534">
    <property type="entry name" value="Starch_synth_cat_dom"/>
</dbReference>
<feature type="region of interest" description="Disordered" evidence="10">
    <location>
        <begin position="1"/>
        <end position="52"/>
    </location>
</feature>
<reference evidence="13" key="1">
    <citation type="submission" date="2013-09" db="EMBL/GenBank/DDBJ databases">
        <title>Corchorus olitorius genome sequencing.</title>
        <authorList>
            <person name="Alam M."/>
            <person name="Haque M.S."/>
            <person name="Islam M.S."/>
            <person name="Emdad E.M."/>
            <person name="Islam M.M."/>
            <person name="Ahmed B."/>
            <person name="Halim A."/>
            <person name="Hossen Q.M.M."/>
            <person name="Hossain M.Z."/>
            <person name="Ahmed R."/>
            <person name="Khan M.M."/>
            <person name="Islam R."/>
            <person name="Rashid M.M."/>
            <person name="Khan S.A."/>
            <person name="Rahman M.S."/>
            <person name="Alam M."/>
            <person name="Yahiya A.S."/>
            <person name="Khan M.S."/>
            <person name="Azam M.S."/>
            <person name="Haque T."/>
            <person name="Lashkar M.Z.H."/>
            <person name="Akhand A.I."/>
            <person name="Morshed G."/>
            <person name="Roy S."/>
            <person name="Uddin K.S."/>
            <person name="Rabeya T."/>
            <person name="Hossain A.S."/>
            <person name="Chowdhury A."/>
            <person name="Snigdha A.R."/>
            <person name="Mortoza M.S."/>
            <person name="Matin S.A."/>
            <person name="Hoque S.M.E."/>
            <person name="Islam M.K."/>
            <person name="Roy D.K."/>
            <person name="Haider R."/>
            <person name="Moosa M.M."/>
            <person name="Elias S.M."/>
            <person name="Hasan A.M."/>
            <person name="Jahan S."/>
            <person name="Shafiuddin M."/>
            <person name="Mahmood N."/>
            <person name="Shommy N.S."/>
        </authorList>
    </citation>
    <scope>NUCLEOTIDE SEQUENCE [LARGE SCALE GENOMIC DNA]</scope>
    <source>
        <strain evidence="13">cv. O-4</strain>
    </source>
</reference>
<dbReference type="GO" id="GO:0009011">
    <property type="term" value="F:alpha-1,4-glucan glucosyltransferase (ADP-glucose donor) activity"/>
    <property type="evidence" value="ECO:0007669"/>
    <property type="project" value="UniProtKB-EC"/>
</dbReference>
<organism evidence="12 13">
    <name type="scientific">Corchorus olitorius</name>
    <dbReference type="NCBI Taxonomy" id="93759"/>
    <lineage>
        <taxon>Eukaryota</taxon>
        <taxon>Viridiplantae</taxon>
        <taxon>Streptophyta</taxon>
        <taxon>Embryophyta</taxon>
        <taxon>Tracheophyta</taxon>
        <taxon>Spermatophyta</taxon>
        <taxon>Magnoliopsida</taxon>
        <taxon>eudicotyledons</taxon>
        <taxon>Gunneridae</taxon>
        <taxon>Pentapetalae</taxon>
        <taxon>rosids</taxon>
        <taxon>malvids</taxon>
        <taxon>Malvales</taxon>
        <taxon>Malvaceae</taxon>
        <taxon>Grewioideae</taxon>
        <taxon>Apeibeae</taxon>
        <taxon>Corchorus</taxon>
    </lineage>
</organism>
<feature type="compositionally biased region" description="Polar residues" evidence="10">
    <location>
        <begin position="376"/>
        <end position="385"/>
    </location>
</feature>
<name>A0A1R3K3N8_9ROSI</name>
<comment type="similarity">
    <text evidence="3">Belongs to the SPT2 family.</text>
</comment>
<comment type="caution">
    <text evidence="12">The sequence shown here is derived from an EMBL/GenBank/DDBJ whole genome shotgun (WGS) entry which is preliminary data.</text>
</comment>
<feature type="compositionally biased region" description="Polar residues" evidence="10">
    <location>
        <begin position="421"/>
        <end position="431"/>
    </location>
</feature>
<evidence type="ECO:0000256" key="5">
    <source>
        <dbReference type="ARBA" id="ARBA00022676"/>
    </source>
</evidence>
<evidence type="ECO:0000259" key="11">
    <source>
        <dbReference type="Pfam" id="PF08323"/>
    </source>
</evidence>
<feature type="compositionally biased region" description="Low complexity" evidence="10">
    <location>
        <begin position="236"/>
        <end position="254"/>
    </location>
</feature>
<comment type="catalytic activity">
    <reaction evidence="1">
        <text>[(1-&gt;4)-alpha-D-glucosyl](n) + ADP-alpha-D-glucose = [(1-&gt;4)-alpha-D-glucosyl](n+1) + ADP + H(+)</text>
        <dbReference type="Rhea" id="RHEA:18189"/>
        <dbReference type="Rhea" id="RHEA-COMP:9584"/>
        <dbReference type="Rhea" id="RHEA-COMP:9587"/>
        <dbReference type="ChEBI" id="CHEBI:15378"/>
        <dbReference type="ChEBI" id="CHEBI:15444"/>
        <dbReference type="ChEBI" id="CHEBI:57498"/>
        <dbReference type="ChEBI" id="CHEBI:456216"/>
        <dbReference type="EC" id="2.4.1.21"/>
    </reaction>
</comment>
<feature type="compositionally biased region" description="Basic and acidic residues" evidence="10">
    <location>
        <begin position="152"/>
        <end position="165"/>
    </location>
</feature>
<evidence type="ECO:0000256" key="10">
    <source>
        <dbReference type="SAM" id="MobiDB-lite"/>
    </source>
</evidence>
<evidence type="ECO:0000256" key="6">
    <source>
        <dbReference type="ARBA" id="ARBA00022679"/>
    </source>
</evidence>
<feature type="region of interest" description="Disordered" evidence="10">
    <location>
        <begin position="481"/>
        <end position="514"/>
    </location>
</feature>
<evidence type="ECO:0000256" key="4">
    <source>
        <dbReference type="ARBA" id="ARBA00012588"/>
    </source>
</evidence>